<keyword evidence="6 7" id="KW-0012">Acyltransferase</keyword>
<evidence type="ECO:0000256" key="3">
    <source>
        <dbReference type="ARBA" id="ARBA00022519"/>
    </source>
</evidence>
<dbReference type="PANTHER" id="PTHR30606:SF10">
    <property type="entry name" value="PHOSPHATIDYLINOSITOL MANNOSIDE ACYLTRANSFERASE"/>
    <property type="match status" value="1"/>
</dbReference>
<dbReference type="GO" id="GO:0005886">
    <property type="term" value="C:plasma membrane"/>
    <property type="evidence" value="ECO:0007669"/>
    <property type="project" value="UniProtKB-SubCell"/>
</dbReference>
<keyword evidence="5" id="KW-0472">Membrane</keyword>
<dbReference type="Pfam" id="PF03279">
    <property type="entry name" value="Lip_A_acyltrans"/>
    <property type="match status" value="1"/>
</dbReference>
<dbReference type="PANTHER" id="PTHR30606">
    <property type="entry name" value="LIPID A BIOSYNTHESIS LAUROYL ACYLTRANSFERASE"/>
    <property type="match status" value="1"/>
</dbReference>
<evidence type="ECO:0000256" key="5">
    <source>
        <dbReference type="ARBA" id="ARBA00023136"/>
    </source>
</evidence>
<proteinExistence type="predicted"/>
<protein>
    <submittedName>
        <fullName evidence="7">Lauroyl acyltransferase</fullName>
    </submittedName>
</protein>
<keyword evidence="3" id="KW-0997">Cell inner membrane</keyword>
<comment type="caution">
    <text evidence="7">The sequence shown here is derived from an EMBL/GenBank/DDBJ whole genome shotgun (WGS) entry which is preliminary data.</text>
</comment>
<evidence type="ECO:0000256" key="4">
    <source>
        <dbReference type="ARBA" id="ARBA00022679"/>
    </source>
</evidence>
<gene>
    <name evidence="7" type="ORF">BHV66_03045</name>
</gene>
<dbReference type="EMBL" id="MNQH01000003">
    <property type="protein sequence ID" value="OKY95943.1"/>
    <property type="molecule type" value="Genomic_DNA"/>
</dbReference>
<dbReference type="RefSeq" id="WP_004327723.1">
    <property type="nucleotide sequence ID" value="NZ_BAAFKT010000006.1"/>
</dbReference>
<name>A0A1Q6FAR8_9BACT</name>
<dbReference type="InterPro" id="IPR004960">
    <property type="entry name" value="LipA_acyltrans"/>
</dbReference>
<keyword evidence="2" id="KW-1003">Cell membrane</keyword>
<keyword evidence="4 7" id="KW-0808">Transferase</keyword>
<dbReference type="GeneID" id="73802284"/>
<sequence length="322" mass="38494">MSKPEVERQKSPNLGFWGRIGLESLWIFCKFFSILPYWFRYYVVEPAVFGALRLLRYRYRVVTENLRNSFPEKSLEELHAIRRGFYRTLAEIFVDTFSLAGLTDEKCRQVVVVKDLEKQMAAVEGRDWIALTAHLGCWEYCSFWGIIVPSQVVVAVYHPLRSRVFDELYKRLRSHANICPVPMAESLRFYLRNREKGIDGKNIVMGLIADQNPPRRPDSHWFRFLNRDTIFFDGGEKLALRCGLPVYCCWLRRVKPGYYEMDFDRIYDGEEEVAPHEITERYVRRLEQKIREYPDLWMWSHKRWKHKSPADLARMECERKQK</sequence>
<dbReference type="STRING" id="28117.BHV66_03045"/>
<evidence type="ECO:0000256" key="2">
    <source>
        <dbReference type="ARBA" id="ARBA00022475"/>
    </source>
</evidence>
<dbReference type="GO" id="GO:0016746">
    <property type="term" value="F:acyltransferase activity"/>
    <property type="evidence" value="ECO:0007669"/>
    <property type="project" value="UniProtKB-KW"/>
</dbReference>
<evidence type="ECO:0000313" key="8">
    <source>
        <dbReference type="Proteomes" id="UP000187417"/>
    </source>
</evidence>
<dbReference type="CDD" id="cd07984">
    <property type="entry name" value="LPLAT_LABLAT-like"/>
    <property type="match status" value="1"/>
</dbReference>
<dbReference type="GO" id="GO:0009247">
    <property type="term" value="P:glycolipid biosynthetic process"/>
    <property type="evidence" value="ECO:0007669"/>
    <property type="project" value="UniProtKB-ARBA"/>
</dbReference>
<evidence type="ECO:0000313" key="7">
    <source>
        <dbReference type="EMBL" id="OKY95943.1"/>
    </source>
</evidence>
<accession>A0A1Q6FAR8</accession>
<organism evidence="7 8">
    <name type="scientific">Alistipes putredinis</name>
    <dbReference type="NCBI Taxonomy" id="28117"/>
    <lineage>
        <taxon>Bacteria</taxon>
        <taxon>Pseudomonadati</taxon>
        <taxon>Bacteroidota</taxon>
        <taxon>Bacteroidia</taxon>
        <taxon>Bacteroidales</taxon>
        <taxon>Rikenellaceae</taxon>
        <taxon>Alistipes</taxon>
    </lineage>
</organism>
<reference evidence="7 8" key="1">
    <citation type="journal article" date="2016" name="Nat. Biotechnol.">
        <title>Measurement of bacterial replication rates in microbial communities.</title>
        <authorList>
            <person name="Brown C.T."/>
            <person name="Olm M.R."/>
            <person name="Thomas B.C."/>
            <person name="Banfield J.F."/>
        </authorList>
    </citation>
    <scope>NUCLEOTIDE SEQUENCE [LARGE SCALE GENOMIC DNA]</scope>
    <source>
        <strain evidence="7">CAG:67_53_122</strain>
    </source>
</reference>
<evidence type="ECO:0000256" key="6">
    <source>
        <dbReference type="ARBA" id="ARBA00023315"/>
    </source>
</evidence>
<comment type="subcellular location">
    <subcellularLocation>
        <location evidence="1">Cell inner membrane</location>
    </subcellularLocation>
</comment>
<dbReference type="Proteomes" id="UP000187417">
    <property type="component" value="Unassembled WGS sequence"/>
</dbReference>
<evidence type="ECO:0000256" key="1">
    <source>
        <dbReference type="ARBA" id="ARBA00004533"/>
    </source>
</evidence>
<dbReference type="AlphaFoldDB" id="A0A1Q6FAR8"/>